<evidence type="ECO:0000313" key="1">
    <source>
        <dbReference type="EMBL" id="SDH47341.1"/>
    </source>
</evidence>
<dbReference type="AlphaFoldDB" id="A0A1G8CP66"/>
<dbReference type="OrthoDB" id="5856284at2"/>
<protein>
    <submittedName>
        <fullName evidence="1">Uncharacterized protein</fullName>
    </submittedName>
</protein>
<proteinExistence type="predicted"/>
<evidence type="ECO:0000313" key="2">
    <source>
        <dbReference type="Proteomes" id="UP000198854"/>
    </source>
</evidence>
<organism evidence="1 2">
    <name type="scientific">Vibrio xiamenensis</name>
    <dbReference type="NCBI Taxonomy" id="861298"/>
    <lineage>
        <taxon>Bacteria</taxon>
        <taxon>Pseudomonadati</taxon>
        <taxon>Pseudomonadota</taxon>
        <taxon>Gammaproteobacteria</taxon>
        <taxon>Vibrionales</taxon>
        <taxon>Vibrionaceae</taxon>
        <taxon>Vibrio</taxon>
    </lineage>
</organism>
<keyword evidence="2" id="KW-1185">Reference proteome</keyword>
<reference evidence="2" key="1">
    <citation type="submission" date="2016-10" db="EMBL/GenBank/DDBJ databases">
        <authorList>
            <person name="Varghese N."/>
            <person name="Submissions S."/>
        </authorList>
    </citation>
    <scope>NUCLEOTIDE SEQUENCE [LARGE SCALE GENOMIC DNA]</scope>
    <source>
        <strain evidence="2">CGMCC 1.10228</strain>
    </source>
</reference>
<sequence length="265" mass="30112">MDAFNYHSFNHLVGDVSAMLFSSSKHDIMKYQVSVSLLTQAIEYVRQHRALTHAALSGEAYDRKQLVNVQSHLHHCAAEILKSRVIGKKVDRISLQNQMTHLVDSTGELTLTKSLVVHGKVIRQLIFQIDEQMLTAMTQANKLDLAGEYNDQWQSIMSAVDALTQYRLAIVAMHVEPRDEVLVNRAKMLYSKLMKVSYLYKGYHPNLEACLMSLEKHTKAENLKLSVARQQELYALCSEISAAVIEVYRQTTEHTCLKVFNACVD</sequence>
<dbReference type="RefSeq" id="WP_093275195.1">
    <property type="nucleotide sequence ID" value="NZ_FNDD01000017.1"/>
</dbReference>
<dbReference type="EMBL" id="FNDD01000017">
    <property type="protein sequence ID" value="SDH47341.1"/>
    <property type="molecule type" value="Genomic_DNA"/>
</dbReference>
<name>A0A1G8CP66_9VIBR</name>
<accession>A0A1G8CP66</accession>
<dbReference type="Proteomes" id="UP000198854">
    <property type="component" value="Unassembled WGS sequence"/>
</dbReference>
<gene>
    <name evidence="1" type="ORF">SAMN04488136_1178</name>
</gene>